<keyword evidence="2" id="KW-1185">Reference proteome</keyword>
<dbReference type="RefSeq" id="WP_209975459.1">
    <property type="nucleotide sequence ID" value="NZ_JAGGLB010000019.1"/>
</dbReference>
<evidence type="ECO:0000313" key="1">
    <source>
        <dbReference type="EMBL" id="MBP1993577.1"/>
    </source>
</evidence>
<reference evidence="1 2" key="1">
    <citation type="submission" date="2021-03" db="EMBL/GenBank/DDBJ databases">
        <title>Genomic Encyclopedia of Type Strains, Phase IV (KMG-IV): sequencing the most valuable type-strain genomes for metagenomic binning, comparative biology and taxonomic classification.</title>
        <authorList>
            <person name="Goeker M."/>
        </authorList>
    </citation>
    <scope>NUCLEOTIDE SEQUENCE [LARGE SCALE GENOMIC DNA]</scope>
    <source>
        <strain evidence="1 2">DSM 26048</strain>
    </source>
</reference>
<organism evidence="1 2">
    <name type="scientific">Paenibacillus eucommiae</name>
    <dbReference type="NCBI Taxonomy" id="1355755"/>
    <lineage>
        <taxon>Bacteria</taxon>
        <taxon>Bacillati</taxon>
        <taxon>Bacillota</taxon>
        <taxon>Bacilli</taxon>
        <taxon>Bacillales</taxon>
        <taxon>Paenibacillaceae</taxon>
        <taxon>Paenibacillus</taxon>
    </lineage>
</organism>
<gene>
    <name evidence="1" type="ORF">J2Z66_005199</name>
</gene>
<sequence length="75" mass="8395">MHIIHIASKQITFVQYDDVTANMTVYYHTGKTEAFTNVQADDYQSLAKSTNSYDSLMKLTCLRLSTSRPASTIGT</sequence>
<dbReference type="Proteomes" id="UP001519287">
    <property type="component" value="Unassembled WGS sequence"/>
</dbReference>
<proteinExistence type="predicted"/>
<evidence type="ECO:0000313" key="2">
    <source>
        <dbReference type="Proteomes" id="UP001519287"/>
    </source>
</evidence>
<protein>
    <recommendedName>
        <fullName evidence="3">KTSC domain-containing protein</fullName>
    </recommendedName>
</protein>
<comment type="caution">
    <text evidence="1">The sequence shown here is derived from an EMBL/GenBank/DDBJ whole genome shotgun (WGS) entry which is preliminary data.</text>
</comment>
<dbReference type="EMBL" id="JAGGLB010000019">
    <property type="protein sequence ID" value="MBP1993577.1"/>
    <property type="molecule type" value="Genomic_DNA"/>
</dbReference>
<name>A0ABS4J169_9BACL</name>
<accession>A0ABS4J169</accession>
<evidence type="ECO:0008006" key="3">
    <source>
        <dbReference type="Google" id="ProtNLM"/>
    </source>
</evidence>